<organism evidence="2 3">
    <name type="scientific">Geodermatophilus saharensis</name>
    <dbReference type="NCBI Taxonomy" id="1137994"/>
    <lineage>
        <taxon>Bacteria</taxon>
        <taxon>Bacillati</taxon>
        <taxon>Actinomycetota</taxon>
        <taxon>Actinomycetes</taxon>
        <taxon>Geodermatophilales</taxon>
        <taxon>Geodermatophilaceae</taxon>
        <taxon>Geodermatophilus</taxon>
    </lineage>
</organism>
<feature type="compositionally biased region" description="Basic and acidic residues" evidence="1">
    <location>
        <begin position="11"/>
        <end position="20"/>
    </location>
</feature>
<sequence>MTVSDAPTPGEHPRREMSEDEKLIAQWEARHDVAARGHRLDPQAVQDYLSHARATEHGRSAGSGHGATRAAGGSAGPVPPAEPAPAPRSWWRRLLGRS</sequence>
<dbReference type="AlphaFoldDB" id="A0A239BU01"/>
<gene>
    <name evidence="2" type="ORF">SAMN04488107_1409</name>
</gene>
<name>A0A239BU01_9ACTN</name>
<accession>A0A239BU01</accession>
<evidence type="ECO:0000313" key="3">
    <source>
        <dbReference type="Proteomes" id="UP000198386"/>
    </source>
</evidence>
<evidence type="ECO:0000313" key="2">
    <source>
        <dbReference type="EMBL" id="SNS10911.1"/>
    </source>
</evidence>
<dbReference type="OrthoDB" id="5188866at2"/>
<evidence type="ECO:0000256" key="1">
    <source>
        <dbReference type="SAM" id="MobiDB-lite"/>
    </source>
</evidence>
<keyword evidence="3" id="KW-1185">Reference proteome</keyword>
<feature type="region of interest" description="Disordered" evidence="1">
    <location>
        <begin position="53"/>
        <end position="98"/>
    </location>
</feature>
<protein>
    <submittedName>
        <fullName evidence="2">Uncharacterized protein</fullName>
    </submittedName>
</protein>
<dbReference type="RefSeq" id="WP_089403122.1">
    <property type="nucleotide sequence ID" value="NZ_FZOH01000002.1"/>
</dbReference>
<feature type="region of interest" description="Disordered" evidence="1">
    <location>
        <begin position="1"/>
        <end position="20"/>
    </location>
</feature>
<feature type="compositionally biased region" description="Pro residues" evidence="1">
    <location>
        <begin position="77"/>
        <end position="86"/>
    </location>
</feature>
<proteinExistence type="predicted"/>
<reference evidence="3" key="1">
    <citation type="submission" date="2017-06" db="EMBL/GenBank/DDBJ databases">
        <authorList>
            <person name="Varghese N."/>
            <person name="Submissions S."/>
        </authorList>
    </citation>
    <scope>NUCLEOTIDE SEQUENCE [LARGE SCALE GENOMIC DNA]</scope>
    <source>
        <strain evidence="3">DSM 45423</strain>
    </source>
</reference>
<dbReference type="EMBL" id="FZOH01000002">
    <property type="protein sequence ID" value="SNS10911.1"/>
    <property type="molecule type" value="Genomic_DNA"/>
</dbReference>
<dbReference type="Proteomes" id="UP000198386">
    <property type="component" value="Unassembled WGS sequence"/>
</dbReference>